<protein>
    <submittedName>
        <fullName evidence="1">Uncharacterized protein</fullName>
    </submittedName>
</protein>
<name>A0A1H5PE96_9MICC</name>
<dbReference type="EMBL" id="FNTV01000002">
    <property type="protein sequence ID" value="SEF11944.1"/>
    <property type="molecule type" value="Genomic_DNA"/>
</dbReference>
<sequence>MNTPSTRVRLMADYSMGAGFPLWSDTDVAGTESHGWDLSEELTAALSSWQADFDNAYDPSTGWPSLELLNRHFKEATRLRTCLQLALPSNVIELDYWQTMVNGKDEPLPNSV</sequence>
<reference evidence="1 2" key="1">
    <citation type="submission" date="2016-10" db="EMBL/GenBank/DDBJ databases">
        <authorList>
            <person name="de Groot N.N."/>
        </authorList>
    </citation>
    <scope>NUCLEOTIDE SEQUENCE [LARGE SCALE GENOMIC DNA]</scope>
    <source>
        <strain evidence="1 2">DSM 22274</strain>
    </source>
</reference>
<organism evidence="1 2">
    <name type="scientific">Arthrobacter alpinus</name>
    <dbReference type="NCBI Taxonomy" id="656366"/>
    <lineage>
        <taxon>Bacteria</taxon>
        <taxon>Bacillati</taxon>
        <taxon>Actinomycetota</taxon>
        <taxon>Actinomycetes</taxon>
        <taxon>Micrococcales</taxon>
        <taxon>Micrococcaceae</taxon>
        <taxon>Arthrobacter</taxon>
    </lineage>
</organism>
<dbReference type="Proteomes" id="UP000182725">
    <property type="component" value="Unassembled WGS sequence"/>
</dbReference>
<evidence type="ECO:0000313" key="2">
    <source>
        <dbReference type="Proteomes" id="UP000182725"/>
    </source>
</evidence>
<dbReference type="AlphaFoldDB" id="A0A1H5PE96"/>
<gene>
    <name evidence="1" type="ORF">SAMN04489740_4163</name>
</gene>
<evidence type="ECO:0000313" key="1">
    <source>
        <dbReference type="EMBL" id="SEF11944.1"/>
    </source>
</evidence>
<proteinExistence type="predicted"/>
<accession>A0A1H5PE96</accession>